<protein>
    <recommendedName>
        <fullName evidence="3">LamG-like jellyroll fold domain-containing protein</fullName>
    </recommendedName>
</protein>
<proteinExistence type="predicted"/>
<evidence type="ECO:0000313" key="5">
    <source>
        <dbReference type="Proteomes" id="UP000054223"/>
    </source>
</evidence>
<dbReference type="SMART" id="SM00560">
    <property type="entry name" value="LamGL"/>
    <property type="match status" value="1"/>
</dbReference>
<keyword evidence="2" id="KW-1015">Disulfide bond</keyword>
<dbReference type="AlphaFoldDB" id="A0A9X0HM05"/>
<reference evidence="4 5" key="1">
    <citation type="submission" date="2015-11" db="EMBL/GenBank/DDBJ databases">
        <title>Solirubrum puertoriconensis gen. nov. an environmental bacteria isolated in Puerto Rico.</title>
        <authorList>
            <person name="Cuebas-Irizarry M.F."/>
            <person name="Montalvo-Rodriguez R."/>
        </authorList>
    </citation>
    <scope>NUCLEOTIDE SEQUENCE [LARGE SCALE GENOMIC DNA]</scope>
    <source>
        <strain evidence="4 5">MC1A</strain>
    </source>
</reference>
<dbReference type="Proteomes" id="UP000054223">
    <property type="component" value="Unassembled WGS sequence"/>
</dbReference>
<dbReference type="InterPro" id="IPR006558">
    <property type="entry name" value="LamG-like"/>
</dbReference>
<dbReference type="Gene3D" id="2.60.40.4070">
    <property type="match status" value="1"/>
</dbReference>
<keyword evidence="1" id="KW-0732">Signal</keyword>
<evidence type="ECO:0000259" key="3">
    <source>
        <dbReference type="SMART" id="SM00560"/>
    </source>
</evidence>
<keyword evidence="5" id="KW-1185">Reference proteome</keyword>
<evidence type="ECO:0000256" key="1">
    <source>
        <dbReference type="ARBA" id="ARBA00022729"/>
    </source>
</evidence>
<dbReference type="Gene3D" id="2.60.120.200">
    <property type="match status" value="1"/>
</dbReference>
<evidence type="ECO:0000313" key="4">
    <source>
        <dbReference type="EMBL" id="KUG08425.1"/>
    </source>
</evidence>
<organism evidence="4 5">
    <name type="scientific">Solirubrum puertoriconensis</name>
    <dbReference type="NCBI Taxonomy" id="1751427"/>
    <lineage>
        <taxon>Bacteria</taxon>
        <taxon>Pseudomonadati</taxon>
        <taxon>Bacteroidota</taxon>
        <taxon>Cytophagia</taxon>
        <taxon>Cytophagales</taxon>
    </lineage>
</organism>
<dbReference type="InterPro" id="IPR013320">
    <property type="entry name" value="ConA-like_dom_sf"/>
</dbReference>
<dbReference type="EMBL" id="LNAL01000006">
    <property type="protein sequence ID" value="KUG08425.1"/>
    <property type="molecule type" value="Genomic_DNA"/>
</dbReference>
<accession>A0A9X0HM05</accession>
<dbReference type="InterPro" id="IPR026444">
    <property type="entry name" value="Secre_tail"/>
</dbReference>
<dbReference type="Pfam" id="PF13385">
    <property type="entry name" value="Laminin_G_3"/>
    <property type="match status" value="1"/>
</dbReference>
<dbReference type="GO" id="GO:0005975">
    <property type="term" value="P:carbohydrate metabolic process"/>
    <property type="evidence" value="ECO:0007669"/>
    <property type="project" value="UniProtKB-ARBA"/>
</dbReference>
<sequence>MGFTSSKSSKVTVPLQAPNGAVTMEAWVYYTGTSYSGGTGRFTIMEFGDDTPWFGINSQGQLELYNVVSGGRVPMRAWTHVAYTWDGTNGALFVNGTQVGTSTKAPWTLPTVNTLGIGHNTGDTGWQGYIDEVMVWKDDRSGQILNDMQSGVATAPATLLAYYKFENVTGQTVANQVAGGPVGTLGTSAAADDSDPTVVTSVVTSSRKNTEAAQATLQPSYPNPFRNETNITFTLQRAAPVRLTVLDVTGRLVATLLDEKRAAGTYTVPFRGSLRSGLYRYQLTTEGQTVSRTMVVQ</sequence>
<name>A0A9X0HM05_SOLP1</name>
<dbReference type="NCBIfam" id="TIGR04183">
    <property type="entry name" value="Por_Secre_tail"/>
    <property type="match status" value="1"/>
</dbReference>
<feature type="domain" description="LamG-like jellyroll fold" evidence="3">
    <location>
        <begin position="20"/>
        <end position="143"/>
    </location>
</feature>
<dbReference type="GO" id="GO:0004553">
    <property type="term" value="F:hydrolase activity, hydrolyzing O-glycosyl compounds"/>
    <property type="evidence" value="ECO:0007669"/>
    <property type="project" value="UniProtKB-ARBA"/>
</dbReference>
<gene>
    <name evidence="4" type="ORF">ASU33_09670</name>
</gene>
<comment type="caution">
    <text evidence="4">The sequence shown here is derived from an EMBL/GenBank/DDBJ whole genome shotgun (WGS) entry which is preliminary data.</text>
</comment>
<dbReference type="Pfam" id="PF18962">
    <property type="entry name" value="Por_Secre_tail"/>
    <property type="match status" value="1"/>
</dbReference>
<evidence type="ECO:0000256" key="2">
    <source>
        <dbReference type="ARBA" id="ARBA00023157"/>
    </source>
</evidence>
<dbReference type="SUPFAM" id="SSF49899">
    <property type="entry name" value="Concanavalin A-like lectins/glucanases"/>
    <property type="match status" value="1"/>
</dbReference>